<feature type="transmembrane region" description="Helical" evidence="1">
    <location>
        <begin position="25"/>
        <end position="49"/>
    </location>
</feature>
<evidence type="ECO:0000256" key="1">
    <source>
        <dbReference type="SAM" id="Phobius"/>
    </source>
</evidence>
<dbReference type="EMBL" id="PKMF04000434">
    <property type="protein sequence ID" value="KAK7831915.1"/>
    <property type="molecule type" value="Genomic_DNA"/>
</dbReference>
<evidence type="ECO:0000313" key="3">
    <source>
        <dbReference type="Proteomes" id="UP000237347"/>
    </source>
</evidence>
<reference evidence="2 3" key="1">
    <citation type="journal article" date="2018" name="Sci. Data">
        <title>The draft genome sequence of cork oak.</title>
        <authorList>
            <person name="Ramos A.M."/>
            <person name="Usie A."/>
            <person name="Barbosa P."/>
            <person name="Barros P.M."/>
            <person name="Capote T."/>
            <person name="Chaves I."/>
            <person name="Simoes F."/>
            <person name="Abreu I."/>
            <person name="Carrasquinho I."/>
            <person name="Faro C."/>
            <person name="Guimaraes J.B."/>
            <person name="Mendonca D."/>
            <person name="Nobrega F."/>
            <person name="Rodrigues L."/>
            <person name="Saibo N.J.M."/>
            <person name="Varela M.C."/>
            <person name="Egas C."/>
            <person name="Matos J."/>
            <person name="Miguel C.M."/>
            <person name="Oliveira M.M."/>
            <person name="Ricardo C.P."/>
            <person name="Goncalves S."/>
        </authorList>
    </citation>
    <scope>NUCLEOTIDE SEQUENCE [LARGE SCALE GENOMIC DNA]</scope>
    <source>
        <strain evidence="3">cv. HL8</strain>
    </source>
</reference>
<keyword evidence="3" id="KW-1185">Reference proteome</keyword>
<evidence type="ECO:0000313" key="2">
    <source>
        <dbReference type="EMBL" id="KAK7831915.1"/>
    </source>
</evidence>
<protein>
    <submittedName>
        <fullName evidence="2">Uncharacterized protein</fullName>
    </submittedName>
</protein>
<name>A0AAW0JYY5_QUESU</name>
<dbReference type="Proteomes" id="UP000237347">
    <property type="component" value="Unassembled WGS sequence"/>
</dbReference>
<organism evidence="2 3">
    <name type="scientific">Quercus suber</name>
    <name type="common">Cork oak</name>
    <dbReference type="NCBI Taxonomy" id="58331"/>
    <lineage>
        <taxon>Eukaryota</taxon>
        <taxon>Viridiplantae</taxon>
        <taxon>Streptophyta</taxon>
        <taxon>Embryophyta</taxon>
        <taxon>Tracheophyta</taxon>
        <taxon>Spermatophyta</taxon>
        <taxon>Magnoliopsida</taxon>
        <taxon>eudicotyledons</taxon>
        <taxon>Gunneridae</taxon>
        <taxon>Pentapetalae</taxon>
        <taxon>rosids</taxon>
        <taxon>fabids</taxon>
        <taxon>Fagales</taxon>
        <taxon>Fagaceae</taxon>
        <taxon>Quercus</taxon>
    </lineage>
</organism>
<gene>
    <name evidence="2" type="ORF">CFP56_026977</name>
</gene>
<proteinExistence type="predicted"/>
<feature type="transmembrane region" description="Helical" evidence="1">
    <location>
        <begin position="70"/>
        <end position="90"/>
    </location>
</feature>
<keyword evidence="1" id="KW-0472">Membrane</keyword>
<dbReference type="AlphaFoldDB" id="A0AAW0JYY5"/>
<comment type="caution">
    <text evidence="2">The sequence shown here is derived from an EMBL/GenBank/DDBJ whole genome shotgun (WGS) entry which is preliminary data.</text>
</comment>
<sequence>MLVSSLQSLEEIPLLDSNKVDISNFIALLCPMKSIVCVFSIATTISILLPQENVEGRPVPTCFRDRPTNYYMFLISTLYAVAGAFSALLIPHKPKYFVCNTHALLHPDLLDSFLFL</sequence>
<keyword evidence="1" id="KW-1133">Transmembrane helix</keyword>
<keyword evidence="1" id="KW-0812">Transmembrane</keyword>
<accession>A0AAW0JYY5</accession>